<reference evidence="6 7" key="1">
    <citation type="submission" date="2017-10" db="EMBL/GenBank/DDBJ databases">
        <title>Sequencing the genomes of 1000 actinobacteria strains.</title>
        <authorList>
            <person name="Klenk H.-P."/>
        </authorList>
    </citation>
    <scope>NUCLEOTIDE SEQUENCE [LARGE SCALE GENOMIC DNA]</scope>
    <source>
        <strain evidence="6 7">DSM 15597</strain>
    </source>
</reference>
<dbReference type="InterPro" id="IPR036271">
    <property type="entry name" value="Tet_transcr_reg_TetR-rel_C_sf"/>
</dbReference>
<dbReference type="Gene3D" id="1.10.10.60">
    <property type="entry name" value="Homeodomain-like"/>
    <property type="match status" value="1"/>
</dbReference>
<protein>
    <submittedName>
        <fullName evidence="6">TetR family transcriptional regulator</fullName>
    </submittedName>
</protein>
<evidence type="ECO:0000313" key="6">
    <source>
        <dbReference type="EMBL" id="PFG17092.1"/>
    </source>
</evidence>
<dbReference type="GO" id="GO:0003700">
    <property type="term" value="F:DNA-binding transcription factor activity"/>
    <property type="evidence" value="ECO:0007669"/>
    <property type="project" value="TreeGrafter"/>
</dbReference>
<dbReference type="PANTHER" id="PTHR30055">
    <property type="entry name" value="HTH-TYPE TRANSCRIPTIONAL REGULATOR RUTR"/>
    <property type="match status" value="1"/>
</dbReference>
<dbReference type="SUPFAM" id="SSF46689">
    <property type="entry name" value="Homeodomain-like"/>
    <property type="match status" value="1"/>
</dbReference>
<evidence type="ECO:0000256" key="3">
    <source>
        <dbReference type="ARBA" id="ARBA00023163"/>
    </source>
</evidence>
<accession>A0A2A9CTW5</accession>
<dbReference type="Gene3D" id="1.10.357.10">
    <property type="entry name" value="Tetracycline Repressor, domain 2"/>
    <property type="match status" value="1"/>
</dbReference>
<feature type="domain" description="HTH tetR-type" evidence="5">
    <location>
        <begin position="1"/>
        <end position="59"/>
    </location>
</feature>
<dbReference type="InterPro" id="IPR009057">
    <property type="entry name" value="Homeodomain-like_sf"/>
</dbReference>
<evidence type="ECO:0000313" key="7">
    <source>
        <dbReference type="Proteomes" id="UP000226079"/>
    </source>
</evidence>
<dbReference type="InterPro" id="IPR001647">
    <property type="entry name" value="HTH_TetR"/>
</dbReference>
<keyword evidence="3" id="KW-0804">Transcription</keyword>
<dbReference type="GO" id="GO:0000976">
    <property type="term" value="F:transcription cis-regulatory region binding"/>
    <property type="evidence" value="ECO:0007669"/>
    <property type="project" value="TreeGrafter"/>
</dbReference>
<sequence>MRAQILQTATVQFVERGYDGVSMREIAEACGITKAALYYHFAGKAELLAQIFTDYLDQMAELVEAGRARPGTVEERIRWLIGKIFELPVEQRAIIRLARHDVVRLNEDDRQSFGKAYSERFLQPLADLLAQGSASGELRPFDPNWALWVLLGMLYPFLAPPAAAVDARAVTELLDVFFHGTAAPASPR</sequence>
<dbReference type="RefSeq" id="WP_098460557.1">
    <property type="nucleotide sequence ID" value="NZ_PDJC01000001.1"/>
</dbReference>
<dbReference type="Proteomes" id="UP000226079">
    <property type="component" value="Unassembled WGS sequence"/>
</dbReference>
<dbReference type="EMBL" id="PDJC01000001">
    <property type="protein sequence ID" value="PFG17092.1"/>
    <property type="molecule type" value="Genomic_DNA"/>
</dbReference>
<dbReference type="PANTHER" id="PTHR30055:SF234">
    <property type="entry name" value="HTH-TYPE TRANSCRIPTIONAL REGULATOR BETI"/>
    <property type="match status" value="1"/>
</dbReference>
<dbReference type="PROSITE" id="PS50977">
    <property type="entry name" value="HTH_TETR_2"/>
    <property type="match status" value="1"/>
</dbReference>
<dbReference type="PRINTS" id="PR00455">
    <property type="entry name" value="HTHTETR"/>
</dbReference>
<evidence type="ECO:0000256" key="1">
    <source>
        <dbReference type="ARBA" id="ARBA00023015"/>
    </source>
</evidence>
<evidence type="ECO:0000256" key="4">
    <source>
        <dbReference type="PROSITE-ProRule" id="PRU00335"/>
    </source>
</evidence>
<feature type="DNA-binding region" description="H-T-H motif" evidence="4">
    <location>
        <begin position="22"/>
        <end position="41"/>
    </location>
</feature>
<keyword evidence="2 4" id="KW-0238">DNA-binding</keyword>
<evidence type="ECO:0000259" key="5">
    <source>
        <dbReference type="PROSITE" id="PS50977"/>
    </source>
</evidence>
<dbReference type="AlphaFoldDB" id="A0A2A9CTW5"/>
<dbReference type="SUPFAM" id="SSF48498">
    <property type="entry name" value="Tetracyclin repressor-like, C-terminal domain"/>
    <property type="match status" value="1"/>
</dbReference>
<dbReference type="PROSITE" id="PS01081">
    <property type="entry name" value="HTH_TETR_1"/>
    <property type="match status" value="1"/>
</dbReference>
<dbReference type="OrthoDB" id="9785164at2"/>
<keyword evidence="1" id="KW-0805">Transcription regulation</keyword>
<comment type="caution">
    <text evidence="6">The sequence shown here is derived from an EMBL/GenBank/DDBJ whole genome shotgun (WGS) entry which is preliminary data.</text>
</comment>
<gene>
    <name evidence="6" type="ORF">ATK74_1652</name>
</gene>
<keyword evidence="7" id="KW-1185">Reference proteome</keyword>
<name>A0A2A9CTW5_9ACTN</name>
<proteinExistence type="predicted"/>
<evidence type="ECO:0000256" key="2">
    <source>
        <dbReference type="ARBA" id="ARBA00023125"/>
    </source>
</evidence>
<dbReference type="InterPro" id="IPR050109">
    <property type="entry name" value="HTH-type_TetR-like_transc_reg"/>
</dbReference>
<dbReference type="Pfam" id="PF00440">
    <property type="entry name" value="TetR_N"/>
    <property type="match status" value="1"/>
</dbReference>
<organism evidence="6 7">
    <name type="scientific">Propionicimonas paludicola</name>
    <dbReference type="NCBI Taxonomy" id="185243"/>
    <lineage>
        <taxon>Bacteria</taxon>
        <taxon>Bacillati</taxon>
        <taxon>Actinomycetota</taxon>
        <taxon>Actinomycetes</taxon>
        <taxon>Propionibacteriales</taxon>
        <taxon>Nocardioidaceae</taxon>
        <taxon>Propionicimonas</taxon>
    </lineage>
</organism>
<dbReference type="InterPro" id="IPR023772">
    <property type="entry name" value="DNA-bd_HTH_TetR-type_CS"/>
</dbReference>